<dbReference type="Proteomes" id="UP000188605">
    <property type="component" value="Unassembled WGS sequence"/>
</dbReference>
<protein>
    <submittedName>
        <fullName evidence="1">Uncharacterized protein</fullName>
    </submittedName>
</protein>
<name>A0ACC8XHQ4_9FIRM</name>
<organism evidence="1 2">
    <name type="scientific">Candidatus Epulonipiscium fishelsonii</name>
    <dbReference type="NCBI Taxonomy" id="77094"/>
    <lineage>
        <taxon>Bacteria</taxon>
        <taxon>Bacillati</taxon>
        <taxon>Bacillota</taxon>
        <taxon>Clostridia</taxon>
        <taxon>Lachnospirales</taxon>
        <taxon>Lachnospiraceae</taxon>
        <taxon>Candidatus Epulonipiscium</taxon>
    </lineage>
</organism>
<proteinExistence type="predicted"/>
<gene>
    <name evidence="1" type="ORF">AN396_01620</name>
</gene>
<accession>A0ACC8XHQ4</accession>
<reference evidence="1" key="1">
    <citation type="submission" date="2016-08" db="EMBL/GenBank/DDBJ databases">
        <authorList>
            <person name="Ngugi D.K."/>
            <person name="Miyake S."/>
            <person name="Stingl U."/>
        </authorList>
    </citation>
    <scope>NUCLEOTIDE SEQUENCE</scope>
    <source>
        <strain evidence="1">SCG-B11WGA-EpuloA1</strain>
    </source>
</reference>
<evidence type="ECO:0000313" key="2">
    <source>
        <dbReference type="Proteomes" id="UP000188605"/>
    </source>
</evidence>
<sequence>MKKYLQVPLGFFLIIFLVGSGMRCTSIYATALVDRGFSMTIFGVGTSLNTVAGFISGLLIAQLLERFSVKKVVGLGILFISLGTFILSIAKSPIALFLGFFIIGIAMILAGYTPAIIVLSKWYQTNFALVISLVYTGMTIGTSTMSLLYGELAPRIGFTYTLWVMAAMQFFIGFLALKFLVAEDPSEIGAEIYIAPEKDKDIKKAKKTTTTLNVTPKEAKKKFLFWYLLIVFFCINSIVSTLQLYIPAYMETMGHSLQSASQLLSILMVFGAISTVLSGYITDKFSAFTFYIMTAIFFLVACILLLAIPKSYPAMVLMAALMGIAYPASSIAPSLMLYDSFSKETAGKLTGFSNATLFAAMGVSSPIVGYAYDLTNSYVEIFIVMTILFVGGILLMILYKFIKNWEIRKEHVLCVKKEHTSMQQSLTEIN</sequence>
<keyword evidence="2" id="KW-1185">Reference proteome</keyword>
<evidence type="ECO:0000313" key="1">
    <source>
        <dbReference type="EMBL" id="ONI42954.1"/>
    </source>
</evidence>
<comment type="caution">
    <text evidence="1">The sequence shown here is derived from an EMBL/GenBank/DDBJ whole genome shotgun (WGS) entry which is preliminary data.</text>
</comment>
<dbReference type="EMBL" id="LJDB01000002">
    <property type="protein sequence ID" value="ONI42954.1"/>
    <property type="molecule type" value="Genomic_DNA"/>
</dbReference>